<dbReference type="EMBL" id="JAVDYC010000001">
    <property type="protein sequence ID" value="MDR7327770.1"/>
    <property type="molecule type" value="Genomic_DNA"/>
</dbReference>
<proteinExistence type="predicted"/>
<dbReference type="Gene3D" id="2.130.10.10">
    <property type="entry name" value="YVTN repeat-like/Quinoprotein amine dehydrogenase"/>
    <property type="match status" value="1"/>
</dbReference>
<dbReference type="PANTHER" id="PTHR40274">
    <property type="entry name" value="VIRGINIAMYCIN B LYASE"/>
    <property type="match status" value="1"/>
</dbReference>
<organism evidence="1 2">
    <name type="scientific">Catenuloplanes niger</name>
    <dbReference type="NCBI Taxonomy" id="587534"/>
    <lineage>
        <taxon>Bacteria</taxon>
        <taxon>Bacillati</taxon>
        <taxon>Actinomycetota</taxon>
        <taxon>Actinomycetes</taxon>
        <taxon>Micromonosporales</taxon>
        <taxon>Micromonosporaceae</taxon>
        <taxon>Catenuloplanes</taxon>
    </lineage>
</organism>
<dbReference type="InterPro" id="IPR051344">
    <property type="entry name" value="Vgb"/>
</dbReference>
<dbReference type="Gene3D" id="2.120.10.30">
    <property type="entry name" value="TolB, C-terminal domain"/>
    <property type="match status" value="2"/>
</dbReference>
<gene>
    <name evidence="1" type="ORF">J2S44_008020</name>
</gene>
<dbReference type="Proteomes" id="UP001183629">
    <property type="component" value="Unassembled WGS sequence"/>
</dbReference>
<accession>A0AAE3ZZD7</accession>
<dbReference type="InterPro" id="IPR011042">
    <property type="entry name" value="6-blade_b-propeller_TolB-like"/>
</dbReference>
<reference evidence="1 2" key="1">
    <citation type="submission" date="2023-07" db="EMBL/GenBank/DDBJ databases">
        <title>Sequencing the genomes of 1000 actinobacteria strains.</title>
        <authorList>
            <person name="Klenk H.-P."/>
        </authorList>
    </citation>
    <scope>NUCLEOTIDE SEQUENCE [LARGE SCALE GENOMIC DNA]</scope>
    <source>
        <strain evidence="1 2">DSM 44711</strain>
    </source>
</reference>
<dbReference type="InterPro" id="IPR015943">
    <property type="entry name" value="WD40/YVTN_repeat-like_dom_sf"/>
</dbReference>
<evidence type="ECO:0000313" key="2">
    <source>
        <dbReference type="Proteomes" id="UP001183629"/>
    </source>
</evidence>
<sequence>MSRRLNRPTPLRGSNGAAFGPDGRLYVAQFLAGQISAVDLATGDVEVIVPPGGPVEAPDDLAFAPDGAMHVVDLVPGRVWRRATDGTFSLVTDRVRLPNGIAFAGDRLFVNEMIRDGRLLELRAGAEPVVLTGGLAMGNAMQTGPDGRLYYPHMITGEVYRIDPDGGEPELVAADVHEPVAVRFDRAGTLLVLSRGAAGVVTRIDPDSGARSLITSGVVGLDNAAVDDDNRVFVTSFASGGVTELHPDGRTREVVPHGLTGPWGITIDLGGTVHAADHYRLARAQEPDTDVATTELLHFAHAVAADGDLLHLTSQYGQVNTYDRRSRTVRARAGGLDQPLGIAVAADGALVVAESGAGRVLAIAADDTVTVLADGLGRPAGVAVHDGHCYVTDEERGTVVRLADGVPLPLLEGLDAPQGIAVSAGRVFVAETGRRRLVSADARTGGDLTATALPAAAPPHRHRPALVAHGLPGVPRPFAGLAAATDGSLHLAADGEGAILRLSATGEPA</sequence>
<protein>
    <submittedName>
        <fullName evidence="1">Sugar lactone lactonase YvrE</fullName>
    </submittedName>
</protein>
<dbReference type="RefSeq" id="WP_310428392.1">
    <property type="nucleotide sequence ID" value="NZ_JAVDYC010000001.1"/>
</dbReference>
<comment type="caution">
    <text evidence="1">The sequence shown here is derived from an EMBL/GenBank/DDBJ whole genome shotgun (WGS) entry which is preliminary data.</text>
</comment>
<dbReference type="PANTHER" id="PTHR40274:SF4">
    <property type="entry name" value="BLL1406 PROTEIN"/>
    <property type="match status" value="1"/>
</dbReference>
<evidence type="ECO:0000313" key="1">
    <source>
        <dbReference type="EMBL" id="MDR7327770.1"/>
    </source>
</evidence>
<dbReference type="SUPFAM" id="SSF63829">
    <property type="entry name" value="Calcium-dependent phosphotriesterase"/>
    <property type="match status" value="2"/>
</dbReference>
<keyword evidence="2" id="KW-1185">Reference proteome</keyword>
<name>A0AAE3ZZD7_9ACTN</name>
<dbReference type="AlphaFoldDB" id="A0AAE3ZZD7"/>